<feature type="non-terminal residue" evidence="2">
    <location>
        <position position="1"/>
    </location>
</feature>
<dbReference type="Proteomes" id="UP000001593">
    <property type="component" value="Unassembled WGS sequence"/>
</dbReference>
<accession>A7T1R2</accession>
<dbReference type="Pfam" id="PF00754">
    <property type="entry name" value="F5_F8_type_C"/>
    <property type="match status" value="1"/>
</dbReference>
<name>A7T1R2_NEMVE</name>
<dbReference type="FunFam" id="2.60.120.260:FF:000016">
    <property type="entry name" value="Contactin-associated protein-like 4 isoform 1"/>
    <property type="match status" value="1"/>
</dbReference>
<dbReference type="PANTHER" id="PTHR24543:SF291">
    <property type="entry name" value="SMOKE ALARM, ISOFORM D"/>
    <property type="match status" value="1"/>
</dbReference>
<dbReference type="HOGENOM" id="CLU_030066_1_2_1"/>
<dbReference type="InterPro" id="IPR000421">
    <property type="entry name" value="FA58C"/>
</dbReference>
<evidence type="ECO:0000259" key="1">
    <source>
        <dbReference type="PROSITE" id="PS50022"/>
    </source>
</evidence>
<gene>
    <name evidence="2" type="ORF">NEMVEDRAFT_v1g142123</name>
</gene>
<dbReference type="OMA" id="SAKSCCI"/>
<feature type="domain" description="F5/8 type C" evidence="1">
    <location>
        <begin position="1"/>
        <end position="146"/>
    </location>
</feature>
<dbReference type="PANTHER" id="PTHR24543">
    <property type="entry name" value="MULTICOPPER OXIDASE-RELATED"/>
    <property type="match status" value="1"/>
</dbReference>
<evidence type="ECO:0000313" key="3">
    <source>
        <dbReference type="Proteomes" id="UP000001593"/>
    </source>
</evidence>
<protein>
    <recommendedName>
        <fullName evidence="1">F5/8 type C domain-containing protein</fullName>
    </recommendedName>
</protein>
<dbReference type="SMART" id="SM00231">
    <property type="entry name" value="FA58C"/>
    <property type="match status" value="1"/>
</dbReference>
<dbReference type="SUPFAM" id="SSF49785">
    <property type="entry name" value="Galactose-binding domain-like"/>
    <property type="match status" value="1"/>
</dbReference>
<sequence>LGMLSREIRDDQVSASSSYDYRHGPRFGRLHETPAVGSFGCWSAARNEVDQYLQIDLLVKTLITAVATQGRPGASWGQWVTSYSLRYSQDGLNWTDYPNGGIFPANTDTTSVVSHSLVEPIDARFLRFMAKSWRNHVSMRVEMYGCR</sequence>
<dbReference type="CDD" id="cd00057">
    <property type="entry name" value="FA58C"/>
    <property type="match status" value="1"/>
</dbReference>
<dbReference type="PhylomeDB" id="A7T1R2"/>
<keyword evidence="3" id="KW-1185">Reference proteome</keyword>
<dbReference type="InterPro" id="IPR008979">
    <property type="entry name" value="Galactose-bd-like_sf"/>
</dbReference>
<dbReference type="PROSITE" id="PS50022">
    <property type="entry name" value="FA58C_3"/>
    <property type="match status" value="1"/>
</dbReference>
<dbReference type="InParanoid" id="A7T1R2"/>
<dbReference type="Gene3D" id="2.60.120.260">
    <property type="entry name" value="Galactose-binding domain-like"/>
    <property type="match status" value="1"/>
</dbReference>
<dbReference type="EMBL" id="DS470149">
    <property type="protein sequence ID" value="EDO30106.1"/>
    <property type="molecule type" value="Genomic_DNA"/>
</dbReference>
<evidence type="ECO:0000313" key="2">
    <source>
        <dbReference type="EMBL" id="EDO30106.1"/>
    </source>
</evidence>
<organism evidence="2 3">
    <name type="scientific">Nematostella vectensis</name>
    <name type="common">Starlet sea anemone</name>
    <dbReference type="NCBI Taxonomy" id="45351"/>
    <lineage>
        <taxon>Eukaryota</taxon>
        <taxon>Metazoa</taxon>
        <taxon>Cnidaria</taxon>
        <taxon>Anthozoa</taxon>
        <taxon>Hexacorallia</taxon>
        <taxon>Actiniaria</taxon>
        <taxon>Edwardsiidae</taxon>
        <taxon>Nematostella</taxon>
    </lineage>
</organism>
<dbReference type="AlphaFoldDB" id="A7T1R2"/>
<proteinExistence type="predicted"/>
<reference evidence="2 3" key="1">
    <citation type="journal article" date="2007" name="Science">
        <title>Sea anemone genome reveals ancestral eumetazoan gene repertoire and genomic organization.</title>
        <authorList>
            <person name="Putnam N.H."/>
            <person name="Srivastava M."/>
            <person name="Hellsten U."/>
            <person name="Dirks B."/>
            <person name="Chapman J."/>
            <person name="Salamov A."/>
            <person name="Terry A."/>
            <person name="Shapiro H."/>
            <person name="Lindquist E."/>
            <person name="Kapitonov V.V."/>
            <person name="Jurka J."/>
            <person name="Genikhovich G."/>
            <person name="Grigoriev I.V."/>
            <person name="Lucas S.M."/>
            <person name="Steele R.E."/>
            <person name="Finnerty J.R."/>
            <person name="Technau U."/>
            <person name="Martindale M.Q."/>
            <person name="Rokhsar D.S."/>
        </authorList>
    </citation>
    <scope>NUCLEOTIDE SEQUENCE [LARGE SCALE GENOMIC DNA]</scope>
    <source>
        <strain evidence="3">CH2 X CH6</strain>
    </source>
</reference>